<name>A0A1V4DEB7_9ENTE</name>
<keyword evidence="2" id="KW-1185">Reference proteome</keyword>
<dbReference type="Proteomes" id="UP000189970">
    <property type="component" value="Unassembled WGS sequence"/>
</dbReference>
<evidence type="ECO:0000313" key="2">
    <source>
        <dbReference type="Proteomes" id="UP000189970"/>
    </source>
</evidence>
<protein>
    <recommendedName>
        <fullName evidence="3">HNH nuclease domain-containing protein</fullName>
    </recommendedName>
</protein>
<proteinExistence type="predicted"/>
<comment type="caution">
    <text evidence="1">The sequence shown here is derived from an EMBL/GenBank/DDBJ whole genome shotgun (WGS) entry which is preliminary data.</text>
</comment>
<dbReference type="Gene3D" id="1.10.30.50">
    <property type="match status" value="1"/>
</dbReference>
<reference evidence="1 2" key="1">
    <citation type="submission" date="2017-02" db="EMBL/GenBank/DDBJ databases">
        <title>Vagococcus cremeus sp. nov., isolated from the small intestine of a marten, Martes flavigula.</title>
        <authorList>
            <person name="Tak E.J."/>
            <person name="Bae J.-W."/>
        </authorList>
    </citation>
    <scope>NUCLEOTIDE SEQUENCE [LARGE SCALE GENOMIC DNA]</scope>
    <source>
        <strain evidence="1 2">D7T301</strain>
    </source>
</reference>
<dbReference type="AlphaFoldDB" id="A0A1V4DEB7"/>
<dbReference type="EMBL" id="MVAB01000001">
    <property type="protein sequence ID" value="OPF86793.1"/>
    <property type="molecule type" value="Genomic_DNA"/>
</dbReference>
<sequence length="329" mass="39412">MINIVMPKEVVDVHKKFFTKEIKKKYTDMILEISSENSFVIDMTKMTNAEGTFFEILNEMNQIIISKKLSKKDFRREDLIKKQIELLEDTIILKKMIRLSINLLDESNYYELLKLEEDFGEYLFKLDKLSSLDNALFCEITSYRIYRAELNKNLKKKKGKDNLKKKFSIFKFLPTFEKVFLDLYKERFTREIRYMKFQEIENIFHDLKDISILFKDKKFEKTVLKYWNVYLYTLFLDTIVCPYCNSQFIYTYFKEKGEKKGKVRPQIDHLFPKSVYPFLSVSIFNLIPSCSQCNSSIKGDNEVKLSNVINLFTESIQDEYHFYIKSKKG</sequence>
<gene>
    <name evidence="1" type="ORF">BW731_00550</name>
</gene>
<dbReference type="RefSeq" id="WP_079344794.1">
    <property type="nucleotide sequence ID" value="NZ_MVAB01000001.1"/>
</dbReference>
<organism evidence="1 2">
    <name type="scientific">Vagococcus martis</name>
    <dbReference type="NCBI Taxonomy" id="1768210"/>
    <lineage>
        <taxon>Bacteria</taxon>
        <taxon>Bacillati</taxon>
        <taxon>Bacillota</taxon>
        <taxon>Bacilli</taxon>
        <taxon>Lactobacillales</taxon>
        <taxon>Enterococcaceae</taxon>
        <taxon>Vagococcus</taxon>
    </lineage>
</organism>
<evidence type="ECO:0008006" key="3">
    <source>
        <dbReference type="Google" id="ProtNLM"/>
    </source>
</evidence>
<accession>A0A1V4DEB7</accession>
<evidence type="ECO:0000313" key="1">
    <source>
        <dbReference type="EMBL" id="OPF86793.1"/>
    </source>
</evidence>